<dbReference type="InterPro" id="IPR021903">
    <property type="entry name" value="DUF3515"/>
</dbReference>
<reference evidence="3 4" key="1">
    <citation type="submission" date="2024-09" db="EMBL/GenBank/DDBJ databases">
        <authorList>
            <person name="Lee S.D."/>
        </authorList>
    </citation>
    <scope>NUCLEOTIDE SEQUENCE [LARGE SCALE GENOMIC DNA]</scope>
    <source>
        <strain evidence="3 4">N8-3</strain>
    </source>
</reference>
<proteinExistence type="predicted"/>
<dbReference type="RefSeq" id="WP_380541578.1">
    <property type="nucleotide sequence ID" value="NZ_JBHFAB010000026.1"/>
</dbReference>
<keyword evidence="4" id="KW-1185">Reference proteome</keyword>
<protein>
    <submittedName>
        <fullName evidence="3">DUF3515 family protein</fullName>
    </submittedName>
</protein>
<organism evidence="3 4">
    <name type="scientific">Streptacidiphilus cavernicola</name>
    <dbReference type="NCBI Taxonomy" id="3342716"/>
    <lineage>
        <taxon>Bacteria</taxon>
        <taxon>Bacillati</taxon>
        <taxon>Actinomycetota</taxon>
        <taxon>Actinomycetes</taxon>
        <taxon>Kitasatosporales</taxon>
        <taxon>Streptomycetaceae</taxon>
        <taxon>Streptacidiphilus</taxon>
    </lineage>
</organism>
<dbReference type="Proteomes" id="UP001592531">
    <property type="component" value="Unassembled WGS sequence"/>
</dbReference>
<evidence type="ECO:0000313" key="3">
    <source>
        <dbReference type="EMBL" id="MFC1420404.1"/>
    </source>
</evidence>
<evidence type="ECO:0000256" key="2">
    <source>
        <dbReference type="SAM" id="SignalP"/>
    </source>
</evidence>
<comment type="caution">
    <text evidence="3">The sequence shown here is derived from an EMBL/GenBank/DDBJ whole genome shotgun (WGS) entry which is preliminary data.</text>
</comment>
<evidence type="ECO:0000256" key="1">
    <source>
        <dbReference type="SAM" id="MobiDB-lite"/>
    </source>
</evidence>
<dbReference type="EMBL" id="JBHFAB010000026">
    <property type="protein sequence ID" value="MFC1420404.1"/>
    <property type="molecule type" value="Genomic_DNA"/>
</dbReference>
<feature type="signal peptide" evidence="2">
    <location>
        <begin position="1"/>
        <end position="23"/>
    </location>
</feature>
<sequence length="173" mass="17620">MTPTPARHALLSAAALAAALLLAACSGGSVRVAAPATTGAAGKQCAALKAALPATLDGKKRRGTSPAAATAAAWGDPAIVLRCGVPQPDVLDPHSPAYDPHMDSHDAEEVNGVCWTSEPVDGGGFRYTTLQQQAYVEVTVPGAYAHLQSPIGGLAGPIQRTDPVDRSRPFSCD</sequence>
<name>A0ABV6W329_9ACTN</name>
<dbReference type="PROSITE" id="PS51318">
    <property type="entry name" value="TAT"/>
    <property type="match status" value="1"/>
</dbReference>
<gene>
    <name evidence="3" type="ORF">ACEZDE_27735</name>
</gene>
<evidence type="ECO:0000313" key="4">
    <source>
        <dbReference type="Proteomes" id="UP001592531"/>
    </source>
</evidence>
<feature type="compositionally biased region" description="Basic and acidic residues" evidence="1">
    <location>
        <begin position="162"/>
        <end position="173"/>
    </location>
</feature>
<feature type="region of interest" description="Disordered" evidence="1">
    <location>
        <begin position="154"/>
        <end position="173"/>
    </location>
</feature>
<accession>A0ABV6W329</accession>
<feature type="chain" id="PRO_5045533880" evidence="2">
    <location>
        <begin position="24"/>
        <end position="173"/>
    </location>
</feature>
<keyword evidence="2" id="KW-0732">Signal</keyword>
<dbReference type="Pfam" id="PF12028">
    <property type="entry name" value="DUF3515"/>
    <property type="match status" value="1"/>
</dbReference>
<dbReference type="PROSITE" id="PS51257">
    <property type="entry name" value="PROKAR_LIPOPROTEIN"/>
    <property type="match status" value="1"/>
</dbReference>
<dbReference type="InterPro" id="IPR006311">
    <property type="entry name" value="TAT_signal"/>
</dbReference>